<reference evidence="1" key="1">
    <citation type="submission" date="2023-10" db="EMBL/GenBank/DDBJ databases">
        <authorList>
            <person name="Chen Y."/>
            <person name="Shah S."/>
            <person name="Dougan E. K."/>
            <person name="Thang M."/>
            <person name="Chan C."/>
        </authorList>
    </citation>
    <scope>NUCLEOTIDE SEQUENCE [LARGE SCALE GENOMIC DNA]</scope>
</reference>
<dbReference type="EMBL" id="CAUYUJ010017458">
    <property type="protein sequence ID" value="CAK0874985.1"/>
    <property type="molecule type" value="Genomic_DNA"/>
</dbReference>
<accession>A0ABN9VRE7</accession>
<name>A0ABN9VRE7_9DINO</name>
<evidence type="ECO:0000313" key="1">
    <source>
        <dbReference type="EMBL" id="CAK0874985.1"/>
    </source>
</evidence>
<proteinExistence type="predicted"/>
<organism evidence="1 2">
    <name type="scientific">Prorocentrum cordatum</name>
    <dbReference type="NCBI Taxonomy" id="2364126"/>
    <lineage>
        <taxon>Eukaryota</taxon>
        <taxon>Sar</taxon>
        <taxon>Alveolata</taxon>
        <taxon>Dinophyceae</taxon>
        <taxon>Prorocentrales</taxon>
        <taxon>Prorocentraceae</taxon>
        <taxon>Prorocentrum</taxon>
    </lineage>
</organism>
<comment type="caution">
    <text evidence="1">The sequence shown here is derived from an EMBL/GenBank/DDBJ whole genome shotgun (WGS) entry which is preliminary data.</text>
</comment>
<keyword evidence="2" id="KW-1185">Reference proteome</keyword>
<evidence type="ECO:0000313" key="2">
    <source>
        <dbReference type="Proteomes" id="UP001189429"/>
    </source>
</evidence>
<gene>
    <name evidence="1" type="ORF">PCOR1329_LOCUS59735</name>
</gene>
<protein>
    <submittedName>
        <fullName evidence="1">Uncharacterized protein</fullName>
    </submittedName>
</protein>
<sequence length="254" mass="28316">MAWGAWSPRWCSRSLAPSNTALGTAISSKFLKSSGIQLGSPPQVLLLSGYCFDGELFTALQKLISGKRSLLYQMADQILAPRLVSEDLPFLDVPLLKATHFQLFVKCTSHSLSNGMKLGLSRWASDNIIDDLYIAISSCIKCSSDIMDHLETFAGRVVYDDPQWTPDDWSARQILWTYESMSREMRLARESTREIDSYSYLDEDFFNDGVPGLVEGMVRQMVLQKLPVLEQPPNDCSAAHPVERKAEEAAAAIA</sequence>
<dbReference type="Proteomes" id="UP001189429">
    <property type="component" value="Unassembled WGS sequence"/>
</dbReference>